<dbReference type="AlphaFoldDB" id="A0A9P8SNC2"/>
<dbReference type="RefSeq" id="XP_044724539.1">
    <property type="nucleotide sequence ID" value="XM_044860906.1"/>
</dbReference>
<feature type="compositionally biased region" description="Low complexity" evidence="1">
    <location>
        <begin position="258"/>
        <end position="276"/>
    </location>
</feature>
<feature type="compositionally biased region" description="Polar residues" evidence="1">
    <location>
        <begin position="1"/>
        <end position="31"/>
    </location>
</feature>
<dbReference type="OrthoDB" id="5206740at2759"/>
<sequence>MTATPPLSAETSDSAPSNIFTFSSSDLPTSQGRDRLGSSPLDGPTLRRRAVPYLSAGLGSHLPYSHPRSLHSILRNSPLPPRTAIPPPSPRRQSLRLQEKAAKKVGYNSPLTQDIVTNRYTKSHIELLGDDASPGSPYSPAEPNKDTNIPLAFTVNEIQDGGQTPSPFGGVRRTLAAAGTEALSSAGPNGIRKRKRTDKRRQWVWTIGQDDEDDAADDATTARPAEVDGASLGCAQAYAVDIPGFRYLETPTPSVESASSAAESVDVSMSDACSVDSSEDDLSEVDAPNEPELDLETPVAPSQSGNRTGRQRDRQRDTPIPELCGKRDTPVPPELM</sequence>
<dbReference type="Proteomes" id="UP000824596">
    <property type="component" value="Unassembled WGS sequence"/>
</dbReference>
<feature type="region of interest" description="Disordered" evidence="1">
    <location>
        <begin position="1"/>
        <end position="48"/>
    </location>
</feature>
<dbReference type="GeneID" id="68351564"/>
<feature type="compositionally biased region" description="Basic and acidic residues" evidence="1">
    <location>
        <begin position="310"/>
        <end position="329"/>
    </location>
</feature>
<organism evidence="2 3">
    <name type="scientific">Hirsutella rhossiliensis</name>
    <dbReference type="NCBI Taxonomy" id="111463"/>
    <lineage>
        <taxon>Eukaryota</taxon>
        <taxon>Fungi</taxon>
        <taxon>Dikarya</taxon>
        <taxon>Ascomycota</taxon>
        <taxon>Pezizomycotina</taxon>
        <taxon>Sordariomycetes</taxon>
        <taxon>Hypocreomycetidae</taxon>
        <taxon>Hypocreales</taxon>
        <taxon>Ophiocordycipitaceae</taxon>
        <taxon>Hirsutella</taxon>
    </lineage>
</organism>
<dbReference type="EMBL" id="JAIZPD010000002">
    <property type="protein sequence ID" value="KAH0967026.1"/>
    <property type="molecule type" value="Genomic_DNA"/>
</dbReference>
<evidence type="ECO:0000313" key="3">
    <source>
        <dbReference type="Proteomes" id="UP000824596"/>
    </source>
</evidence>
<keyword evidence="3" id="KW-1185">Reference proteome</keyword>
<feature type="region of interest" description="Disordered" evidence="1">
    <location>
        <begin position="258"/>
        <end position="336"/>
    </location>
</feature>
<protein>
    <submittedName>
        <fullName evidence="2">Proteinrelated to glucan 1, 4-alpha-glucosidase</fullName>
    </submittedName>
</protein>
<accession>A0A9P8SNC2</accession>
<name>A0A9P8SNC2_9HYPO</name>
<evidence type="ECO:0000256" key="1">
    <source>
        <dbReference type="SAM" id="MobiDB-lite"/>
    </source>
</evidence>
<gene>
    <name evidence="2" type="ORF">HRG_02435</name>
</gene>
<comment type="caution">
    <text evidence="2">The sequence shown here is derived from an EMBL/GenBank/DDBJ whole genome shotgun (WGS) entry which is preliminary data.</text>
</comment>
<reference evidence="2" key="1">
    <citation type="submission" date="2021-09" db="EMBL/GenBank/DDBJ databases">
        <title>A high-quality genome of the endoparasitic fungus Hirsutella rhossiliensis with a comparison of Hirsutella genomes reveals transposable elements contributing to genome size variation.</title>
        <authorList>
            <person name="Lin R."/>
            <person name="Jiao Y."/>
            <person name="Sun X."/>
            <person name="Ling J."/>
            <person name="Xie B."/>
            <person name="Cheng X."/>
        </authorList>
    </citation>
    <scope>NUCLEOTIDE SEQUENCE</scope>
    <source>
        <strain evidence="2">HR02</strain>
    </source>
</reference>
<evidence type="ECO:0000313" key="2">
    <source>
        <dbReference type="EMBL" id="KAH0967026.1"/>
    </source>
</evidence>
<proteinExistence type="predicted"/>
<feature type="compositionally biased region" description="Acidic residues" evidence="1">
    <location>
        <begin position="277"/>
        <end position="295"/>
    </location>
</feature>
<feature type="region of interest" description="Disordered" evidence="1">
    <location>
        <begin position="72"/>
        <end position="99"/>
    </location>
</feature>
<feature type="compositionally biased region" description="Pro residues" evidence="1">
    <location>
        <begin position="78"/>
        <end position="90"/>
    </location>
</feature>